<dbReference type="Gene3D" id="1.10.1660.10">
    <property type="match status" value="1"/>
</dbReference>
<name>A0A3B0YEI6_9ZZZZ</name>
<organism evidence="1">
    <name type="scientific">hydrothermal vent metagenome</name>
    <dbReference type="NCBI Taxonomy" id="652676"/>
    <lineage>
        <taxon>unclassified sequences</taxon>
        <taxon>metagenomes</taxon>
        <taxon>ecological metagenomes</taxon>
    </lineage>
</organism>
<gene>
    <name evidence="1" type="ORF">MNBD_GAMMA15-2017</name>
</gene>
<dbReference type="Pfam" id="PF13591">
    <property type="entry name" value="MerR_2"/>
    <property type="match status" value="1"/>
</dbReference>
<dbReference type="AlphaFoldDB" id="A0A3B0YEI6"/>
<sequence length="101" mass="11184">MTTKILNGVLIDEQTRMSLGEVCRACSRHAEWVIDLVEEGVLDPTGPSPERWHFSPAALQRALIATRLQRDLALNLAGVALALDLLEEIEALRAQLQRLGQ</sequence>
<dbReference type="EMBL" id="UOFN01000036">
    <property type="protein sequence ID" value="VAW74563.1"/>
    <property type="molecule type" value="Genomic_DNA"/>
</dbReference>
<evidence type="ECO:0008006" key="2">
    <source>
        <dbReference type="Google" id="ProtNLM"/>
    </source>
</evidence>
<accession>A0A3B0YEI6</accession>
<proteinExistence type="predicted"/>
<protein>
    <recommendedName>
        <fullName evidence="2">MerR family transcriptional regulator</fullName>
    </recommendedName>
</protein>
<reference evidence="1" key="1">
    <citation type="submission" date="2018-06" db="EMBL/GenBank/DDBJ databases">
        <authorList>
            <person name="Zhirakovskaya E."/>
        </authorList>
    </citation>
    <scope>NUCLEOTIDE SEQUENCE</scope>
</reference>
<evidence type="ECO:0000313" key="1">
    <source>
        <dbReference type="EMBL" id="VAW74563.1"/>
    </source>
</evidence>